<dbReference type="EMBL" id="JAPFFF010000009">
    <property type="protein sequence ID" value="KAK8883294.1"/>
    <property type="molecule type" value="Genomic_DNA"/>
</dbReference>
<evidence type="ECO:0000259" key="4">
    <source>
        <dbReference type="PROSITE" id="PS51650"/>
    </source>
</evidence>
<protein>
    <recommendedName>
        <fullName evidence="8">Dedicator of cytokinesis family protein</fullName>
    </recommendedName>
</protein>
<dbReference type="PROSITE" id="PS51651">
    <property type="entry name" value="DOCKER"/>
    <property type="match status" value="1"/>
</dbReference>
<feature type="region of interest" description="Disordered" evidence="3">
    <location>
        <begin position="636"/>
        <end position="679"/>
    </location>
</feature>
<dbReference type="PANTHER" id="PTHR23317">
    <property type="entry name" value="DEDICATOR OF CYTOKINESIS DOCK"/>
    <property type="match status" value="1"/>
</dbReference>
<comment type="similarity">
    <text evidence="2">Belongs to the DOCK family.</text>
</comment>
<evidence type="ECO:0000259" key="5">
    <source>
        <dbReference type="PROSITE" id="PS51651"/>
    </source>
</evidence>
<dbReference type="Pfam" id="PF14429">
    <property type="entry name" value="DOCK-C2"/>
    <property type="match status" value="1"/>
</dbReference>
<gene>
    <name evidence="6" type="ORF">M9Y10_045945</name>
</gene>
<feature type="domain" description="C2 DOCK-type" evidence="4">
    <location>
        <begin position="344"/>
        <end position="504"/>
    </location>
</feature>
<comment type="caution">
    <text evidence="6">The sequence shown here is derived from an EMBL/GenBank/DDBJ whole genome shotgun (WGS) entry which is preliminary data.</text>
</comment>
<keyword evidence="7" id="KW-1185">Reference proteome</keyword>
<dbReference type="Pfam" id="PF06920">
    <property type="entry name" value="DHR-2_Lobe_A"/>
    <property type="match status" value="1"/>
</dbReference>
<dbReference type="InterPro" id="IPR043161">
    <property type="entry name" value="DOCK_C_lobe_A"/>
</dbReference>
<dbReference type="InterPro" id="IPR046769">
    <property type="entry name" value="DOCKER_Lobe_A"/>
</dbReference>
<dbReference type="PANTHER" id="PTHR23317:SF76">
    <property type="entry name" value="LD20667P"/>
    <property type="match status" value="1"/>
</dbReference>
<name>A0ABR2JWP2_9EUKA</name>
<proteinExistence type="inferred from homology"/>
<evidence type="ECO:0000313" key="6">
    <source>
        <dbReference type="EMBL" id="KAK8883294.1"/>
    </source>
</evidence>
<dbReference type="Pfam" id="PF20421">
    <property type="entry name" value="DHR-2_Lobe_C"/>
    <property type="match status" value="1"/>
</dbReference>
<dbReference type="InterPro" id="IPR046770">
    <property type="entry name" value="DOCKER_Lobe_B"/>
</dbReference>
<sequence length="1664" mass="188570">MELIDEHISKDIKNISETKSIPWMKPIISIHPKETNPFLQDDLQELNEMQSVINSEVGHLYCIPGCEMEIEFPDEFEQITSSSSIPPAFRNTTDTLRSIARAVNKTSLAQAKEINKTYSTGYNKSHSFNSSHSKPLTKNVTVSLTNFSPNVVDVKMIEPILCSLFLYSGKEKKIISDYWNFIPPASIPLLDSANIHSQSCNTATFLIDPRIMNDNPYFILLLSHPLTVDNSSSISKYYVNPSPQAEQAAVKKLHSTFPTISNCYCTFACSFIQFTRVDFQMPMPYLLEGPLQEKEIHDFISDAAKKLKQIPFSIFFKSLESPGSNPLFIRPIYRIFVQPQLSPIHDLVVRIESFSMRLTQSHKMNIVISVSLTDENQNKFNCVRSKFMSMGFINEAFSRGFYHSKGPVFDDSFLIKLPQPVSPTTALQFKIYHAHLKKPEKGLTLVGTATVPLFKNKHGLFIENGEHSAHAIPEGSTKVDKTMKVTFSTFLRSNMVINDKKFLVFAMNKGKMLPILNTLSEQVVVFNLMYILDKILKSFAFEKDISFLPFIHIRDSSLKITESFKFNKYLNIFVRYFALKDLSPKRGVDAKENIDIDLTVNSNDTFNEIKPNQTPASTDFIAPIMKIPIRSNTASTMSRSGIHSARESPLSPPLSPLTSISASPLSPEDSSSMAVTEPIQTRKSARSFISLQGPTTSTGVIDKSLHNSSSWFDLNKISPVPNEVKSVGPTDPTNVSNISLIDFADINNKKNEQIPIHLKLISCFTRTIEANGLKYMNHLIDFIFSLIVKSFAMTSKIDCFAELDALIKMFAQSVRNDMANVKKHSKSIGLFSNLLFDIRLSIMATKVTRIYLSEFLSTPETYGVAVQYINYAFRPALFYFSLKYITDFKLSLIRIIEVSFKNEFLYGVFGVIIQILSCYDDEMSCDVASALLPCVGKVRPNQLSSTSEIVTHMLFLNFLIEHSSTKALADFCSTPENMQALFNMCHFLLMRVAPEELSFARRLLIQRIESSNDPVEEKVVPIKVAQRPRRETIKVKQTAPPKLTNDSLNTITVNKSYPIPPVEEILNAAIQSIFKFASKYVTIADMNGALKLLTLCFHMMNNKSIDDYNFNCIMDFLSILFGNFSPGIFQSTQPCIVRLIGRLFDFCIEKKNQTEISKPILALYHADLKTSNTSDIADAFCTRALALMKYDYYNNPLITGLMESLELSQATNNYSKKFFKMQNISKYINDPKISSELLQNYIITRFALLNDSPDSQFESLSDLFNLHSKSQNSYEMANVCILQAVLIMEVLTVNKRIPQYLNVEHPAKLLESDYPFLHYIEAPKVLNVPSFADSPSFNEYGILTLLYKAVNICSESKLYDRAMLIIDVIWPMLEERRLYDQIGSFFGNFQSIFSSAYNAPKVTNPFFKVSLFGTAFTKENGKSFIYRAKELTNLFEFADTIIKKYQAISPESTIELISDSDVVDVSKLDPAKNYIQVTFVEPYKPENGSTYSNQFFFDRPFVPGEKKKQGNIINQWIARTIVTTQFHLPSVIVRSIVIETITREFAPIVNAYRMIRKRTESMEAALIAKDTRQVQQLLHGSLIVTVNEGPEKIAEAFLGGPDSKEKQKLCFEFNKMLKVLRVGVKFHGDWVTNNNEFVPLQVQLEDGLIELTSKLDKIDHSLVK</sequence>
<accession>A0ABR2JWP2</accession>
<reference evidence="6 7" key="1">
    <citation type="submission" date="2024-04" db="EMBL/GenBank/DDBJ databases">
        <title>Tritrichomonas musculus Genome.</title>
        <authorList>
            <person name="Alves-Ferreira E."/>
            <person name="Grigg M."/>
            <person name="Lorenzi H."/>
            <person name="Galac M."/>
        </authorList>
    </citation>
    <scope>NUCLEOTIDE SEQUENCE [LARGE SCALE GENOMIC DNA]</scope>
    <source>
        <strain evidence="6 7">EAF2021</strain>
    </source>
</reference>
<keyword evidence="1" id="KW-0344">Guanine-nucleotide releasing factor</keyword>
<dbReference type="Pfam" id="PF20422">
    <property type="entry name" value="DHR-2_Lobe_B"/>
    <property type="match status" value="1"/>
</dbReference>
<dbReference type="Proteomes" id="UP001470230">
    <property type="component" value="Unassembled WGS sequence"/>
</dbReference>
<evidence type="ECO:0000313" key="7">
    <source>
        <dbReference type="Proteomes" id="UP001470230"/>
    </source>
</evidence>
<evidence type="ECO:0008006" key="8">
    <source>
        <dbReference type="Google" id="ProtNLM"/>
    </source>
</evidence>
<dbReference type="InterPro" id="IPR027357">
    <property type="entry name" value="DOCKER_dom"/>
</dbReference>
<feature type="domain" description="DOCKER" evidence="5">
    <location>
        <begin position="1247"/>
        <end position="1664"/>
    </location>
</feature>
<organism evidence="6 7">
    <name type="scientific">Tritrichomonas musculus</name>
    <dbReference type="NCBI Taxonomy" id="1915356"/>
    <lineage>
        <taxon>Eukaryota</taxon>
        <taxon>Metamonada</taxon>
        <taxon>Parabasalia</taxon>
        <taxon>Tritrichomonadida</taxon>
        <taxon>Tritrichomonadidae</taxon>
        <taxon>Tritrichomonas</taxon>
    </lineage>
</organism>
<evidence type="ECO:0000256" key="1">
    <source>
        <dbReference type="ARBA" id="ARBA00022658"/>
    </source>
</evidence>
<dbReference type="InterPro" id="IPR027007">
    <property type="entry name" value="C2_DOCK-type_domain"/>
</dbReference>
<dbReference type="Gene3D" id="1.25.40.410">
    <property type="match status" value="1"/>
</dbReference>
<feature type="compositionally biased region" description="Low complexity" evidence="3">
    <location>
        <begin position="656"/>
        <end position="672"/>
    </location>
</feature>
<evidence type="ECO:0000256" key="3">
    <source>
        <dbReference type="SAM" id="MobiDB-lite"/>
    </source>
</evidence>
<dbReference type="Gene3D" id="2.60.40.150">
    <property type="entry name" value="C2 domain"/>
    <property type="match status" value="1"/>
</dbReference>
<dbReference type="Gene3D" id="1.20.58.740">
    <property type="match status" value="1"/>
</dbReference>
<dbReference type="InterPro" id="IPR026791">
    <property type="entry name" value="DOCK"/>
</dbReference>
<evidence type="ECO:0000256" key="2">
    <source>
        <dbReference type="PROSITE-ProRule" id="PRU00983"/>
    </source>
</evidence>
<dbReference type="CDD" id="cd11684">
    <property type="entry name" value="DHR2_DOCK"/>
    <property type="match status" value="1"/>
</dbReference>
<dbReference type="PROSITE" id="PS51650">
    <property type="entry name" value="C2_DOCK"/>
    <property type="match status" value="1"/>
</dbReference>
<dbReference type="InterPro" id="IPR046773">
    <property type="entry name" value="DOCKER_Lobe_C"/>
</dbReference>
<dbReference type="InterPro" id="IPR035892">
    <property type="entry name" value="C2_domain_sf"/>
</dbReference>
<dbReference type="InterPro" id="IPR043162">
    <property type="entry name" value="DOCK_C_lobe_C"/>
</dbReference>